<dbReference type="InterPro" id="IPR003423">
    <property type="entry name" value="OMP_efflux"/>
</dbReference>
<dbReference type="Pfam" id="PF02321">
    <property type="entry name" value="OEP"/>
    <property type="match status" value="1"/>
</dbReference>
<keyword evidence="2" id="KW-0175">Coiled coil</keyword>
<evidence type="ECO:0000313" key="5">
    <source>
        <dbReference type="Proteomes" id="UP000824014"/>
    </source>
</evidence>
<name>A0A9D2ILG2_9BACT</name>
<dbReference type="Proteomes" id="UP000824014">
    <property type="component" value="Unassembled WGS sequence"/>
</dbReference>
<protein>
    <submittedName>
        <fullName evidence="4">TolC family protein</fullName>
    </submittedName>
</protein>
<reference evidence="4" key="1">
    <citation type="journal article" date="2021" name="PeerJ">
        <title>Extensive microbial diversity within the chicken gut microbiome revealed by metagenomics and culture.</title>
        <authorList>
            <person name="Gilroy R."/>
            <person name="Ravi A."/>
            <person name="Getino M."/>
            <person name="Pursley I."/>
            <person name="Horton D.L."/>
            <person name="Alikhan N.F."/>
            <person name="Baker D."/>
            <person name="Gharbi K."/>
            <person name="Hall N."/>
            <person name="Watson M."/>
            <person name="Adriaenssens E.M."/>
            <person name="Foster-Nyarko E."/>
            <person name="Jarju S."/>
            <person name="Secka A."/>
            <person name="Antonio M."/>
            <person name="Oren A."/>
            <person name="Chaudhuri R.R."/>
            <person name="La Ragione R."/>
            <person name="Hildebrand F."/>
            <person name="Pallen M.J."/>
        </authorList>
    </citation>
    <scope>NUCLEOTIDE SEQUENCE</scope>
    <source>
        <strain evidence="4">ChiHjej11B10-19426</strain>
    </source>
</reference>
<comment type="similarity">
    <text evidence="1">Belongs to the outer membrane factor (OMF) (TC 1.B.17) family.</text>
</comment>
<gene>
    <name evidence="4" type="ORF">H9816_04805</name>
</gene>
<evidence type="ECO:0000256" key="3">
    <source>
        <dbReference type="SAM" id="SignalP"/>
    </source>
</evidence>
<comment type="caution">
    <text evidence="4">The sequence shown here is derived from an EMBL/GenBank/DDBJ whole genome shotgun (WGS) entry which is preliminary data.</text>
</comment>
<dbReference type="InterPro" id="IPR010131">
    <property type="entry name" value="MdtP/NodT-like"/>
</dbReference>
<dbReference type="PANTHER" id="PTHR30203">
    <property type="entry name" value="OUTER MEMBRANE CATION EFFLUX PROTEIN"/>
    <property type="match status" value="1"/>
</dbReference>
<dbReference type="AlphaFoldDB" id="A0A9D2ILG2"/>
<accession>A0A9D2ILG2</accession>
<dbReference type="SUPFAM" id="SSF56954">
    <property type="entry name" value="Outer membrane efflux proteins (OEP)"/>
    <property type="match status" value="1"/>
</dbReference>
<sequence>MNKKLGMLALGLLLAGPVAAQNELQYVLESIERNNLTLQAEHYASQGRTYEARMGNSLEPLSVAYESVGEGGLPVGQAGELEISQEFALPMLYAARNRKARSLASQYEAEYLALRQQTLLEAKEIYLELCALQAIVAVNRPRMQAAEHLARLYETRYQTGDATLIDKNRAEFEELLLRESLSTVDLRIIELERRLTTLNGGQPLACSYVMPPMETLSPLDSLQADWEAYAPDLTVARLQAEAAGDDVKVSRREALPRLGLGYKATYGEGSYNNGLTAGLSIPLFSNRHNVKRAQAYERAARAEAEAAVVEKRNTVNELYAKADYAARLLQSFDIMPDADSYVGVLVRLLESGQMNIIDYYSELDTLYQTLETRIRIEMEYRLGVARLLVIYL</sequence>
<feature type="chain" id="PRO_5038526992" evidence="3">
    <location>
        <begin position="21"/>
        <end position="392"/>
    </location>
</feature>
<dbReference type="Gene3D" id="1.20.1600.10">
    <property type="entry name" value="Outer membrane efflux proteins (OEP)"/>
    <property type="match status" value="1"/>
</dbReference>
<feature type="signal peptide" evidence="3">
    <location>
        <begin position="1"/>
        <end position="20"/>
    </location>
</feature>
<proteinExistence type="inferred from homology"/>
<dbReference type="GO" id="GO:0015562">
    <property type="term" value="F:efflux transmembrane transporter activity"/>
    <property type="evidence" value="ECO:0007669"/>
    <property type="project" value="InterPro"/>
</dbReference>
<dbReference type="PANTHER" id="PTHR30203:SF24">
    <property type="entry name" value="BLR4935 PROTEIN"/>
    <property type="match status" value="1"/>
</dbReference>
<evidence type="ECO:0000313" key="4">
    <source>
        <dbReference type="EMBL" id="HIZ15211.1"/>
    </source>
</evidence>
<feature type="coiled-coil region" evidence="2">
    <location>
        <begin position="292"/>
        <end position="321"/>
    </location>
</feature>
<dbReference type="EMBL" id="DXCC01000015">
    <property type="protein sequence ID" value="HIZ15211.1"/>
    <property type="molecule type" value="Genomic_DNA"/>
</dbReference>
<keyword evidence="3" id="KW-0732">Signal</keyword>
<evidence type="ECO:0000256" key="2">
    <source>
        <dbReference type="SAM" id="Coils"/>
    </source>
</evidence>
<reference evidence="4" key="2">
    <citation type="submission" date="2021-04" db="EMBL/GenBank/DDBJ databases">
        <authorList>
            <person name="Gilroy R."/>
        </authorList>
    </citation>
    <scope>NUCLEOTIDE SEQUENCE</scope>
    <source>
        <strain evidence="4">ChiHjej11B10-19426</strain>
    </source>
</reference>
<organism evidence="4 5">
    <name type="scientific">Candidatus Tidjanibacter faecipullorum</name>
    <dbReference type="NCBI Taxonomy" id="2838766"/>
    <lineage>
        <taxon>Bacteria</taxon>
        <taxon>Pseudomonadati</taxon>
        <taxon>Bacteroidota</taxon>
        <taxon>Bacteroidia</taxon>
        <taxon>Bacteroidales</taxon>
        <taxon>Rikenellaceae</taxon>
        <taxon>Tidjanibacter</taxon>
    </lineage>
</organism>
<evidence type="ECO:0000256" key="1">
    <source>
        <dbReference type="ARBA" id="ARBA00007613"/>
    </source>
</evidence>